<dbReference type="Proteomes" id="UP000831701">
    <property type="component" value="Chromosome 12"/>
</dbReference>
<name>A0ACB8WCR9_9TELE</name>
<organism evidence="1 2">
    <name type="scientific">Scortum barcoo</name>
    <name type="common">barcoo grunter</name>
    <dbReference type="NCBI Taxonomy" id="214431"/>
    <lineage>
        <taxon>Eukaryota</taxon>
        <taxon>Metazoa</taxon>
        <taxon>Chordata</taxon>
        <taxon>Craniata</taxon>
        <taxon>Vertebrata</taxon>
        <taxon>Euteleostomi</taxon>
        <taxon>Actinopterygii</taxon>
        <taxon>Neopterygii</taxon>
        <taxon>Teleostei</taxon>
        <taxon>Neoteleostei</taxon>
        <taxon>Acanthomorphata</taxon>
        <taxon>Eupercaria</taxon>
        <taxon>Centrarchiformes</taxon>
        <taxon>Terapontoidei</taxon>
        <taxon>Terapontidae</taxon>
        <taxon>Scortum</taxon>
    </lineage>
</organism>
<sequence>MALMLVKFDLKKRVKLAQTVWFMYWFAVMAGVLVFSMGLFFKIELRKRSELMDNNESHFLPNLLILMGLIACGINAFGGKVCYDSLDPTKFTKWKPMLKSFLFFCVGFNSLLLMTALLCFLMRIPLQFTLAEGLRNGMKFYKDTDTPGRCYMKRTLDLMQMEFRCCGNDNFRDWFEIQWVSNRYLDFSSKEVKDRIGSNVDSQYLMDGVPFSCCNPSSPRPCIQIQMTNNSAHYSYDHYTEELNVWKRGCREALLSYYGGMMNTIGALVVLVTMLEVAVTIGLQYVDSSLSTLANPDDPESESEGWLLEKTVKETFTDIMDKMKAMGKGTKVEEGGEVAVATFDLSVTPLPEACTMVGETEVKERPKSNPDYLMQLMNDRKVMSSLPNFSGIFTHLERLLDEEPPVFLVTKSAGYGRTCMYNDTVNGGMFNGRDMEELPEAVGPVWPSFRRSSMCPSKSTLTLTGFVGRILGPRGLTAKQLEAETGCKIMVRGKGSMRDKKKEEMNRGKPNWEHLSEDLHVLITVEDTHNRAKIKLQRAINEVKKLLVPAAEGEDNLKKMQLMELAILNGTYRDANVKTPTTAAFPLATPQAPRIITGPTPVLPPALRNPAPVTTPTIMPLIRQIQSSTLVPGGNPHPALVQQGPESGIIYTPYEYPYTLTPSILEYPIDSTGVLAGAMTTKVRRHDKRIHPYQRVVTPDRGDPSDLQQTWTAAHRDPEGRKLEVSVVCLEVVHLNTPTQSSQVSPVMTGMSPLSPYLNVDPRYLVQDTDEFILPTGANKTRGRFELAFFTIGGSCMTGAALGTVNGLRMGLKETRDMAWSKPRNVQILNMVTRQGASWANSLGSVALLYSVFGVAIEKARGAEDDINTVAAGTLTGMLFKSGSGLKGVARGGLAGLALSGAYALYNNWDHITGSSSSSSSRLY</sequence>
<evidence type="ECO:0000313" key="2">
    <source>
        <dbReference type="Proteomes" id="UP000831701"/>
    </source>
</evidence>
<reference evidence="1" key="1">
    <citation type="submission" date="2022-04" db="EMBL/GenBank/DDBJ databases">
        <title>Jade perch genome.</title>
        <authorList>
            <person name="Chao B."/>
        </authorList>
    </citation>
    <scope>NUCLEOTIDE SEQUENCE</scope>
    <source>
        <strain evidence="1">CB-2022</strain>
    </source>
</reference>
<dbReference type="EMBL" id="CM041542">
    <property type="protein sequence ID" value="KAI3365092.1"/>
    <property type="molecule type" value="Genomic_DNA"/>
</dbReference>
<evidence type="ECO:0000313" key="1">
    <source>
        <dbReference type="EMBL" id="KAI3365092.1"/>
    </source>
</evidence>
<comment type="caution">
    <text evidence="1">The sequence shown here is derived from an EMBL/GenBank/DDBJ whole genome shotgun (WGS) entry which is preliminary data.</text>
</comment>
<protein>
    <submittedName>
        <fullName evidence="1">Uncharacterized protein</fullName>
    </submittedName>
</protein>
<accession>A0ACB8WCR9</accession>
<proteinExistence type="predicted"/>
<gene>
    <name evidence="1" type="ORF">L3Q82_010208</name>
</gene>
<keyword evidence="2" id="KW-1185">Reference proteome</keyword>